<comment type="function">
    <text evidence="1">Site-specific tyrosine recombinase, which acts by catalyzing the cutting and rejoining of the recombining DNA molecules.</text>
</comment>
<feature type="domain" description="Tyr recombinase" evidence="7">
    <location>
        <begin position="119"/>
        <end position="309"/>
    </location>
</feature>
<evidence type="ECO:0000256" key="6">
    <source>
        <dbReference type="PROSITE-ProRule" id="PRU01248"/>
    </source>
</evidence>
<evidence type="ECO:0000259" key="7">
    <source>
        <dbReference type="PROSITE" id="PS51898"/>
    </source>
</evidence>
<comment type="caution">
    <text evidence="9">The sequence shown here is derived from an EMBL/GenBank/DDBJ whole genome shotgun (WGS) entry which is preliminary data.</text>
</comment>
<evidence type="ECO:0000259" key="8">
    <source>
        <dbReference type="PROSITE" id="PS51900"/>
    </source>
</evidence>
<dbReference type="InterPro" id="IPR010998">
    <property type="entry name" value="Integrase_recombinase_N"/>
</dbReference>
<name>A0A8J8B4E0_9FIRM</name>
<organism evidence="9 10">
    <name type="scientific">Sinanaerobacter chloroacetimidivorans</name>
    <dbReference type="NCBI Taxonomy" id="2818044"/>
    <lineage>
        <taxon>Bacteria</taxon>
        <taxon>Bacillati</taxon>
        <taxon>Bacillota</taxon>
        <taxon>Clostridia</taxon>
        <taxon>Peptostreptococcales</taxon>
        <taxon>Anaerovoracaceae</taxon>
        <taxon>Sinanaerobacter</taxon>
    </lineage>
</organism>
<evidence type="ECO:0000256" key="2">
    <source>
        <dbReference type="ARBA" id="ARBA00008857"/>
    </source>
</evidence>
<dbReference type="InterPro" id="IPR050090">
    <property type="entry name" value="Tyrosine_recombinase_XerCD"/>
</dbReference>
<accession>A0A8J8B4E0</accession>
<keyword evidence="3" id="KW-0229">DNA integration</keyword>
<proteinExistence type="inferred from homology"/>
<dbReference type="GO" id="GO:0003677">
    <property type="term" value="F:DNA binding"/>
    <property type="evidence" value="ECO:0007669"/>
    <property type="project" value="UniProtKB-UniRule"/>
</dbReference>
<dbReference type="PROSITE" id="PS51900">
    <property type="entry name" value="CB"/>
    <property type="match status" value="1"/>
</dbReference>
<reference evidence="9" key="2">
    <citation type="submission" date="2021-04" db="EMBL/GenBank/DDBJ databases">
        <authorList>
            <person name="Liu J."/>
        </authorList>
    </citation>
    <scope>NUCLEOTIDE SEQUENCE</scope>
    <source>
        <strain evidence="9">BAD-6</strain>
    </source>
</reference>
<evidence type="ECO:0000256" key="3">
    <source>
        <dbReference type="ARBA" id="ARBA00022908"/>
    </source>
</evidence>
<keyword evidence="10" id="KW-1185">Reference proteome</keyword>
<evidence type="ECO:0000256" key="1">
    <source>
        <dbReference type="ARBA" id="ARBA00003283"/>
    </source>
</evidence>
<dbReference type="PANTHER" id="PTHR30349">
    <property type="entry name" value="PHAGE INTEGRASE-RELATED"/>
    <property type="match status" value="1"/>
</dbReference>
<evidence type="ECO:0000313" key="10">
    <source>
        <dbReference type="Proteomes" id="UP000675664"/>
    </source>
</evidence>
<dbReference type="Gene3D" id="1.10.150.130">
    <property type="match status" value="1"/>
</dbReference>
<dbReference type="InterPro" id="IPR011010">
    <property type="entry name" value="DNA_brk_join_enz"/>
</dbReference>
<dbReference type="RefSeq" id="WP_227020720.1">
    <property type="nucleotide sequence ID" value="NZ_JAGSND010000043.1"/>
</dbReference>
<gene>
    <name evidence="9" type="ORF">KCX82_22480</name>
</gene>
<dbReference type="Pfam" id="PF00589">
    <property type="entry name" value="Phage_integrase"/>
    <property type="match status" value="1"/>
</dbReference>
<dbReference type="PROSITE" id="PS51898">
    <property type="entry name" value="TYR_RECOMBINASE"/>
    <property type="match status" value="1"/>
</dbReference>
<dbReference type="InterPro" id="IPR002104">
    <property type="entry name" value="Integrase_catalytic"/>
</dbReference>
<reference evidence="9" key="1">
    <citation type="submission" date="2021-04" db="EMBL/GenBank/DDBJ databases">
        <title>Sinoanaerobacter chloroacetimidivorans sp. nov., an obligate anaerobic bacterium isolated from anaerobic sludge.</title>
        <authorList>
            <person name="Bao Y."/>
        </authorList>
    </citation>
    <scope>NUCLEOTIDE SEQUENCE</scope>
    <source>
        <strain evidence="9">BAD-6</strain>
    </source>
</reference>
<comment type="similarity">
    <text evidence="2">Belongs to the 'phage' integrase family.</text>
</comment>
<dbReference type="EMBL" id="JAGSND010000043">
    <property type="protein sequence ID" value="MBR0600637.1"/>
    <property type="molecule type" value="Genomic_DNA"/>
</dbReference>
<dbReference type="Proteomes" id="UP000675664">
    <property type="component" value="Unassembled WGS sequence"/>
</dbReference>
<protein>
    <submittedName>
        <fullName evidence="9">Tyrosine-type recombinase/integrase</fullName>
    </submittedName>
</protein>
<feature type="domain" description="Core-binding (CB)" evidence="8">
    <location>
        <begin position="1"/>
        <end position="95"/>
    </location>
</feature>
<dbReference type="AlphaFoldDB" id="A0A8J8B4E0"/>
<dbReference type="InterPro" id="IPR044068">
    <property type="entry name" value="CB"/>
</dbReference>
<keyword evidence="5" id="KW-0233">DNA recombination</keyword>
<dbReference type="PANTHER" id="PTHR30349:SF81">
    <property type="entry name" value="TYROSINE RECOMBINASE XERC"/>
    <property type="match status" value="1"/>
</dbReference>
<dbReference type="InterPro" id="IPR004107">
    <property type="entry name" value="Integrase_SAM-like_N"/>
</dbReference>
<dbReference type="Gene3D" id="1.10.443.10">
    <property type="entry name" value="Intergrase catalytic core"/>
    <property type="match status" value="1"/>
</dbReference>
<dbReference type="GO" id="GO:0006310">
    <property type="term" value="P:DNA recombination"/>
    <property type="evidence" value="ECO:0007669"/>
    <property type="project" value="UniProtKB-KW"/>
</dbReference>
<evidence type="ECO:0000256" key="5">
    <source>
        <dbReference type="ARBA" id="ARBA00023172"/>
    </source>
</evidence>
<dbReference type="Pfam" id="PF02899">
    <property type="entry name" value="Phage_int_SAM_1"/>
    <property type="match status" value="1"/>
</dbReference>
<keyword evidence="4 6" id="KW-0238">DNA-binding</keyword>
<evidence type="ECO:0000256" key="4">
    <source>
        <dbReference type="ARBA" id="ARBA00023125"/>
    </source>
</evidence>
<dbReference type="SUPFAM" id="SSF56349">
    <property type="entry name" value="DNA breaking-rejoining enzymes"/>
    <property type="match status" value="1"/>
</dbReference>
<evidence type="ECO:0000313" key="9">
    <source>
        <dbReference type="EMBL" id="MBR0600637.1"/>
    </source>
</evidence>
<dbReference type="InterPro" id="IPR013762">
    <property type="entry name" value="Integrase-like_cat_sf"/>
</dbReference>
<dbReference type="GO" id="GO:0015074">
    <property type="term" value="P:DNA integration"/>
    <property type="evidence" value="ECO:0007669"/>
    <property type="project" value="UniProtKB-KW"/>
</dbReference>
<sequence length="339" mass="39282">MNDFFKAIRSYLLEYLPKQRCCSENTIKSYRNGLNLLVEYLRTEKQLAVSHIDFDLFNRKLILEYLDWLENVRNCGATTRNQRLMVIRAFFKYAGELDCTQVALQLEAKGIPIKKVPGRIVEFLSEDALLTLLSQPDVRKRTNLRNRFFMTLMYETAARCDELLSMKVRDLRLDVRHPVAYLTGKGNKTRSVALLPKAVEHCKQYLQIFHADTCKDDFLFFTVIHGTKQAMSPDNAAAFMKKYGEMARQICPEVPERVHPHQLRHTRAIHLYRDGMPLAVLSEFLGHVDPETTKIYAYADAEMKRAAMEKAEHLRKGVPVPIPIWKDNEDMILELSGLK</sequence>